<name>A0A1M5VSA4_9RHOB</name>
<proteinExistence type="predicted"/>
<evidence type="ECO:0000313" key="3">
    <source>
        <dbReference type="Proteomes" id="UP000184221"/>
    </source>
</evidence>
<dbReference type="EMBL" id="FQXC01000004">
    <property type="protein sequence ID" value="SHH77854.1"/>
    <property type="molecule type" value="Genomic_DNA"/>
</dbReference>
<accession>A0A1M5VSA4</accession>
<sequence length="162" mass="17620">MFKLIVPLVLSLLAGAQVQAQTLAADGNPILVDLQQTHPNGVILQVSSVQAGLSETVVSVQVINGFKREIRLLSRRNDSFIASEDGTRLFLSPPEDNERFELPAMTKLEGELVFLGRLPETDNVTFVLNDDAGSSSENSHTPRFEITIALPEGTFSEGSKKN</sequence>
<organism evidence="2 3">
    <name type="scientific">Marivita hallyeonensis</name>
    <dbReference type="NCBI Taxonomy" id="996342"/>
    <lineage>
        <taxon>Bacteria</taxon>
        <taxon>Pseudomonadati</taxon>
        <taxon>Pseudomonadota</taxon>
        <taxon>Alphaproteobacteria</taxon>
        <taxon>Rhodobacterales</taxon>
        <taxon>Roseobacteraceae</taxon>
        <taxon>Marivita</taxon>
    </lineage>
</organism>
<feature type="chain" id="PRO_5012386874" description="Copper(I)-binding protein" evidence="1">
    <location>
        <begin position="21"/>
        <end position="162"/>
    </location>
</feature>
<reference evidence="2 3" key="1">
    <citation type="submission" date="2016-11" db="EMBL/GenBank/DDBJ databases">
        <authorList>
            <person name="Jaros S."/>
            <person name="Januszkiewicz K."/>
            <person name="Wedrychowicz H."/>
        </authorList>
    </citation>
    <scope>NUCLEOTIDE SEQUENCE [LARGE SCALE GENOMIC DNA]</scope>
    <source>
        <strain evidence="2 3">DSM 29431</strain>
    </source>
</reference>
<evidence type="ECO:0008006" key="4">
    <source>
        <dbReference type="Google" id="ProtNLM"/>
    </source>
</evidence>
<keyword evidence="3" id="KW-1185">Reference proteome</keyword>
<dbReference type="AlphaFoldDB" id="A0A1M5VSA4"/>
<protein>
    <recommendedName>
        <fullName evidence="4">Copper(I)-binding protein</fullName>
    </recommendedName>
</protein>
<dbReference type="RefSeq" id="WP_072778769.1">
    <property type="nucleotide sequence ID" value="NZ_FQXC01000004.1"/>
</dbReference>
<dbReference type="OrthoDB" id="7564551at2"/>
<gene>
    <name evidence="2" type="ORF">SAMN05443551_3030</name>
</gene>
<evidence type="ECO:0000256" key="1">
    <source>
        <dbReference type="SAM" id="SignalP"/>
    </source>
</evidence>
<feature type="signal peptide" evidence="1">
    <location>
        <begin position="1"/>
        <end position="20"/>
    </location>
</feature>
<evidence type="ECO:0000313" key="2">
    <source>
        <dbReference type="EMBL" id="SHH77854.1"/>
    </source>
</evidence>
<dbReference type="Proteomes" id="UP000184221">
    <property type="component" value="Unassembled WGS sequence"/>
</dbReference>
<keyword evidence="1" id="KW-0732">Signal</keyword>